<organism evidence="6 7">
    <name type="scientific">Acidovorax soli</name>
    <dbReference type="NCBI Taxonomy" id="592050"/>
    <lineage>
        <taxon>Bacteria</taxon>
        <taxon>Pseudomonadati</taxon>
        <taxon>Pseudomonadota</taxon>
        <taxon>Betaproteobacteria</taxon>
        <taxon>Burkholderiales</taxon>
        <taxon>Comamonadaceae</taxon>
        <taxon>Acidovorax</taxon>
    </lineage>
</organism>
<dbReference type="PANTHER" id="PTHR30537:SF26">
    <property type="entry name" value="GLYCINE CLEAVAGE SYSTEM TRANSCRIPTIONAL ACTIVATOR"/>
    <property type="match status" value="1"/>
</dbReference>
<dbReference type="PANTHER" id="PTHR30537">
    <property type="entry name" value="HTH-TYPE TRANSCRIPTIONAL REGULATOR"/>
    <property type="match status" value="1"/>
</dbReference>
<reference evidence="7" key="1">
    <citation type="submission" date="2016-10" db="EMBL/GenBank/DDBJ databases">
        <authorList>
            <person name="Varghese N."/>
            <person name="Submissions S."/>
        </authorList>
    </citation>
    <scope>NUCLEOTIDE SEQUENCE [LARGE SCALE GENOMIC DNA]</scope>
    <source>
        <strain evidence="7">DSM 25157</strain>
    </source>
</reference>
<dbReference type="GO" id="GO:0003700">
    <property type="term" value="F:DNA-binding transcription factor activity"/>
    <property type="evidence" value="ECO:0007669"/>
    <property type="project" value="InterPro"/>
</dbReference>
<dbReference type="Pfam" id="PF03466">
    <property type="entry name" value="LysR_substrate"/>
    <property type="match status" value="1"/>
</dbReference>
<dbReference type="InterPro" id="IPR058163">
    <property type="entry name" value="LysR-type_TF_proteobact-type"/>
</dbReference>
<dbReference type="Pfam" id="PF00126">
    <property type="entry name" value="HTH_1"/>
    <property type="match status" value="1"/>
</dbReference>
<name>A0A1H4BMM6_9BURK</name>
<sequence>MALEKFLFIMRRNIPSTQALACFEVAARHESYTRAAQELSLTQSAVSRQIQALEEFLGVQLFRRTRHGVVLTPAGAHYGRQVARWLQGLERDTLDVMAHQGEGGTITLAAVPTFATRWLIPRLPQLARQHPDIVVHIETQTRPFLFADTTFDAALYAGTPEQVANWPGVQALLLMHEDVVPVCCPRLLESAAPRGRGRAHQPVSAEALAGLPLLQQSTRPYGWRQWFDAMGVDAPHALDGPRYELFSMLAVAATHGMGVALIPPLLIEAELASGELVVACARPLRGERGYYLISPAQAQPPVLAAFAQWLLGMAQGIAPGDGPAP</sequence>
<dbReference type="InterPro" id="IPR000847">
    <property type="entry name" value="LysR_HTH_N"/>
</dbReference>
<dbReference type="InterPro" id="IPR005119">
    <property type="entry name" value="LysR_subst-bd"/>
</dbReference>
<evidence type="ECO:0000256" key="3">
    <source>
        <dbReference type="ARBA" id="ARBA00023125"/>
    </source>
</evidence>
<keyword evidence="7" id="KW-1185">Reference proteome</keyword>
<dbReference type="SUPFAM" id="SSF53850">
    <property type="entry name" value="Periplasmic binding protein-like II"/>
    <property type="match status" value="1"/>
</dbReference>
<dbReference type="Proteomes" id="UP000199002">
    <property type="component" value="Unassembled WGS sequence"/>
</dbReference>
<keyword evidence="4" id="KW-0804">Transcription</keyword>
<dbReference type="InterPro" id="IPR036388">
    <property type="entry name" value="WH-like_DNA-bd_sf"/>
</dbReference>
<evidence type="ECO:0000256" key="4">
    <source>
        <dbReference type="ARBA" id="ARBA00023163"/>
    </source>
</evidence>
<gene>
    <name evidence="6" type="ORF">SAMN05421875_11527</name>
</gene>
<keyword evidence="2" id="KW-0805">Transcription regulation</keyword>
<dbReference type="InterPro" id="IPR036390">
    <property type="entry name" value="WH_DNA-bd_sf"/>
</dbReference>
<dbReference type="Gene3D" id="3.40.190.10">
    <property type="entry name" value="Periplasmic binding protein-like II"/>
    <property type="match status" value="2"/>
</dbReference>
<dbReference type="GO" id="GO:0043565">
    <property type="term" value="F:sequence-specific DNA binding"/>
    <property type="evidence" value="ECO:0007669"/>
    <property type="project" value="TreeGrafter"/>
</dbReference>
<dbReference type="PRINTS" id="PR00039">
    <property type="entry name" value="HTHLYSR"/>
</dbReference>
<dbReference type="FunFam" id="1.10.10.10:FF:000038">
    <property type="entry name" value="Glycine cleavage system transcriptional activator"/>
    <property type="match status" value="1"/>
</dbReference>
<accession>A0A1H4BMM6</accession>
<dbReference type="STRING" id="592050.SAMN05421875_11527"/>
<dbReference type="EMBL" id="FNQJ01000015">
    <property type="protein sequence ID" value="SEA49391.1"/>
    <property type="molecule type" value="Genomic_DNA"/>
</dbReference>
<evidence type="ECO:0000256" key="1">
    <source>
        <dbReference type="ARBA" id="ARBA00009437"/>
    </source>
</evidence>
<protein>
    <submittedName>
        <fullName evidence="6">DNA-binding transcriptional regulator, LysR family</fullName>
    </submittedName>
</protein>
<feature type="domain" description="HTH lysR-type" evidence="5">
    <location>
        <begin position="15"/>
        <end position="72"/>
    </location>
</feature>
<dbReference type="SUPFAM" id="SSF46785">
    <property type="entry name" value="Winged helix' DNA-binding domain"/>
    <property type="match status" value="1"/>
</dbReference>
<dbReference type="GO" id="GO:0006351">
    <property type="term" value="P:DNA-templated transcription"/>
    <property type="evidence" value="ECO:0007669"/>
    <property type="project" value="TreeGrafter"/>
</dbReference>
<proteinExistence type="inferred from homology"/>
<evidence type="ECO:0000313" key="6">
    <source>
        <dbReference type="EMBL" id="SEA49391.1"/>
    </source>
</evidence>
<evidence type="ECO:0000256" key="2">
    <source>
        <dbReference type="ARBA" id="ARBA00023015"/>
    </source>
</evidence>
<evidence type="ECO:0000259" key="5">
    <source>
        <dbReference type="PROSITE" id="PS50931"/>
    </source>
</evidence>
<keyword evidence="3 6" id="KW-0238">DNA-binding</keyword>
<dbReference type="Gene3D" id="1.10.10.10">
    <property type="entry name" value="Winged helix-like DNA-binding domain superfamily/Winged helix DNA-binding domain"/>
    <property type="match status" value="1"/>
</dbReference>
<dbReference type="PROSITE" id="PS50931">
    <property type="entry name" value="HTH_LYSR"/>
    <property type="match status" value="1"/>
</dbReference>
<dbReference type="AlphaFoldDB" id="A0A1H4BMM6"/>
<evidence type="ECO:0000313" key="7">
    <source>
        <dbReference type="Proteomes" id="UP000199002"/>
    </source>
</evidence>
<comment type="similarity">
    <text evidence="1">Belongs to the LysR transcriptional regulatory family.</text>
</comment>